<proteinExistence type="predicted"/>
<evidence type="ECO:0000313" key="4">
    <source>
        <dbReference type="Proteomes" id="UP000542776"/>
    </source>
</evidence>
<organism evidence="3 4">
    <name type="scientific">Aureimonas pseudogalii</name>
    <dbReference type="NCBI Taxonomy" id="1744844"/>
    <lineage>
        <taxon>Bacteria</taxon>
        <taxon>Pseudomonadati</taxon>
        <taxon>Pseudomonadota</taxon>
        <taxon>Alphaproteobacteria</taxon>
        <taxon>Hyphomicrobiales</taxon>
        <taxon>Aurantimonadaceae</taxon>
        <taxon>Aureimonas</taxon>
    </lineage>
</organism>
<keyword evidence="2" id="KW-0732">Signal</keyword>
<keyword evidence="4" id="KW-1185">Reference proteome</keyword>
<feature type="compositionally biased region" description="Low complexity" evidence="1">
    <location>
        <begin position="174"/>
        <end position="184"/>
    </location>
</feature>
<gene>
    <name evidence="3" type="ORF">GGR04_000162</name>
</gene>
<feature type="region of interest" description="Disordered" evidence="1">
    <location>
        <begin position="17"/>
        <end position="114"/>
    </location>
</feature>
<protein>
    <submittedName>
        <fullName evidence="3">Ni/Co efflux regulator RcnB</fullName>
    </submittedName>
</protein>
<feature type="signal peptide" evidence="2">
    <location>
        <begin position="1"/>
        <end position="22"/>
    </location>
</feature>
<sequence>MLKHLSLAAILLASAAPMAAHAQDSGDYDTDRYERPADREDGPPPRPERRADRDDDNRMRDMRHGDRWARNSDEDRDGPRRPDMDRGDRPGPHGPDGRRGPPPPPPKAGFEIRLGEGRAIRVDCGDERIADCVDAAQPVLDAMAKLPGMEPGDRVPPPPRSLVDGDTPPPPPAGETTPPAGGTTPPTPPVTPAPAN</sequence>
<dbReference type="EMBL" id="JACIEK010000001">
    <property type="protein sequence ID" value="MBB3996341.1"/>
    <property type="molecule type" value="Genomic_DNA"/>
</dbReference>
<dbReference type="Proteomes" id="UP000542776">
    <property type="component" value="Unassembled WGS sequence"/>
</dbReference>
<accession>A0A7W6EAA4</accession>
<feature type="region of interest" description="Disordered" evidence="1">
    <location>
        <begin position="143"/>
        <end position="196"/>
    </location>
</feature>
<feature type="compositionally biased region" description="Basic and acidic residues" evidence="1">
    <location>
        <begin position="29"/>
        <end position="99"/>
    </location>
</feature>
<dbReference type="AlphaFoldDB" id="A0A7W6EAA4"/>
<evidence type="ECO:0000256" key="2">
    <source>
        <dbReference type="SAM" id="SignalP"/>
    </source>
</evidence>
<name>A0A7W6EAA4_9HYPH</name>
<reference evidence="3 4" key="1">
    <citation type="submission" date="2020-08" db="EMBL/GenBank/DDBJ databases">
        <title>Genomic Encyclopedia of Type Strains, Phase IV (KMG-IV): sequencing the most valuable type-strain genomes for metagenomic binning, comparative biology and taxonomic classification.</title>
        <authorList>
            <person name="Goeker M."/>
        </authorList>
    </citation>
    <scope>NUCLEOTIDE SEQUENCE [LARGE SCALE GENOMIC DNA]</scope>
    <source>
        <strain evidence="3 4">DSM 102238</strain>
    </source>
</reference>
<dbReference type="RefSeq" id="WP_183196901.1">
    <property type="nucleotide sequence ID" value="NZ_JACIEK010000001.1"/>
</dbReference>
<comment type="caution">
    <text evidence="3">The sequence shown here is derived from an EMBL/GenBank/DDBJ whole genome shotgun (WGS) entry which is preliminary data.</text>
</comment>
<feature type="chain" id="PRO_5031506819" evidence="2">
    <location>
        <begin position="23"/>
        <end position="196"/>
    </location>
</feature>
<evidence type="ECO:0000256" key="1">
    <source>
        <dbReference type="SAM" id="MobiDB-lite"/>
    </source>
</evidence>
<feature type="compositionally biased region" description="Pro residues" evidence="1">
    <location>
        <begin position="185"/>
        <end position="196"/>
    </location>
</feature>
<evidence type="ECO:0000313" key="3">
    <source>
        <dbReference type="EMBL" id="MBB3996341.1"/>
    </source>
</evidence>